<proteinExistence type="predicted"/>
<organism evidence="2 3">
    <name type="scientific">Setaria italica</name>
    <name type="common">Foxtail millet</name>
    <name type="synonym">Panicum italicum</name>
    <dbReference type="NCBI Taxonomy" id="4555"/>
    <lineage>
        <taxon>Eukaryota</taxon>
        <taxon>Viridiplantae</taxon>
        <taxon>Streptophyta</taxon>
        <taxon>Embryophyta</taxon>
        <taxon>Tracheophyta</taxon>
        <taxon>Spermatophyta</taxon>
        <taxon>Magnoliopsida</taxon>
        <taxon>Liliopsida</taxon>
        <taxon>Poales</taxon>
        <taxon>Poaceae</taxon>
        <taxon>PACMAD clade</taxon>
        <taxon>Panicoideae</taxon>
        <taxon>Panicodae</taxon>
        <taxon>Paniceae</taxon>
        <taxon>Cenchrinae</taxon>
        <taxon>Setaria</taxon>
    </lineage>
</organism>
<dbReference type="Gramene" id="KQK93816">
    <property type="protein sequence ID" value="KQK93816"/>
    <property type="gene ID" value="SETIT_028469mg"/>
</dbReference>
<reference evidence="2" key="2">
    <citation type="submission" date="2018-08" db="UniProtKB">
        <authorList>
            <consortium name="EnsemblPlants"/>
        </authorList>
    </citation>
    <scope>IDENTIFICATION</scope>
    <source>
        <strain evidence="2">Yugu1</strain>
    </source>
</reference>
<dbReference type="AlphaFoldDB" id="K3ZPD9"/>
<dbReference type="HOGENOM" id="CLU_3160943_0_0_1"/>
<accession>K3ZPD9</accession>
<name>K3ZPD9_SETIT</name>
<keyword evidence="1" id="KW-0472">Membrane</keyword>
<dbReference type="InParanoid" id="K3ZPD9"/>
<feature type="transmembrane region" description="Helical" evidence="1">
    <location>
        <begin position="20"/>
        <end position="41"/>
    </location>
</feature>
<keyword evidence="3" id="KW-1185">Reference proteome</keyword>
<dbReference type="EnsemblPlants" id="KQK93816">
    <property type="protein sequence ID" value="KQK93816"/>
    <property type="gene ID" value="SETIT_028469mg"/>
</dbReference>
<sequence>MLVKSLISQLSFRNLLHDKICQILLPTTWSSILLIYVTLLLRKHRKKS</sequence>
<evidence type="ECO:0000256" key="1">
    <source>
        <dbReference type="SAM" id="Phobius"/>
    </source>
</evidence>
<dbReference type="Proteomes" id="UP000004995">
    <property type="component" value="Unassembled WGS sequence"/>
</dbReference>
<protein>
    <submittedName>
        <fullName evidence="2">Uncharacterized protein</fullName>
    </submittedName>
</protein>
<reference evidence="3" key="1">
    <citation type="journal article" date="2012" name="Nat. Biotechnol.">
        <title>Reference genome sequence of the model plant Setaria.</title>
        <authorList>
            <person name="Bennetzen J.L."/>
            <person name="Schmutz J."/>
            <person name="Wang H."/>
            <person name="Percifield R."/>
            <person name="Hawkins J."/>
            <person name="Pontaroli A.C."/>
            <person name="Estep M."/>
            <person name="Feng L."/>
            <person name="Vaughn J.N."/>
            <person name="Grimwood J."/>
            <person name="Jenkins J."/>
            <person name="Barry K."/>
            <person name="Lindquist E."/>
            <person name="Hellsten U."/>
            <person name="Deshpande S."/>
            <person name="Wang X."/>
            <person name="Wu X."/>
            <person name="Mitros T."/>
            <person name="Triplett J."/>
            <person name="Yang X."/>
            <person name="Ye C.Y."/>
            <person name="Mauro-Herrera M."/>
            <person name="Wang L."/>
            <person name="Li P."/>
            <person name="Sharma M."/>
            <person name="Sharma R."/>
            <person name="Ronald P.C."/>
            <person name="Panaud O."/>
            <person name="Kellogg E.A."/>
            <person name="Brutnell T.P."/>
            <person name="Doust A.N."/>
            <person name="Tuskan G.A."/>
            <person name="Rokhsar D."/>
            <person name="Devos K.M."/>
        </authorList>
    </citation>
    <scope>NUCLEOTIDE SEQUENCE [LARGE SCALE GENOMIC DNA]</scope>
    <source>
        <strain evidence="3">cv. Yugu1</strain>
    </source>
</reference>
<evidence type="ECO:0000313" key="3">
    <source>
        <dbReference type="Proteomes" id="UP000004995"/>
    </source>
</evidence>
<dbReference type="EMBL" id="AGNK02004677">
    <property type="status" value="NOT_ANNOTATED_CDS"/>
    <property type="molecule type" value="Genomic_DNA"/>
</dbReference>
<evidence type="ECO:0000313" key="2">
    <source>
        <dbReference type="EnsemblPlants" id="KQK93816"/>
    </source>
</evidence>
<keyword evidence="1" id="KW-1133">Transmembrane helix</keyword>
<keyword evidence="1" id="KW-0812">Transmembrane</keyword>